<feature type="domain" description="Glycosyltransferase subfamily 4-like N-terminal" evidence="2">
    <location>
        <begin position="13"/>
        <end position="213"/>
    </location>
</feature>
<evidence type="ECO:0000259" key="2">
    <source>
        <dbReference type="Pfam" id="PF13439"/>
    </source>
</evidence>
<dbReference type="InterPro" id="IPR050194">
    <property type="entry name" value="Glycosyltransferase_grp1"/>
</dbReference>
<dbReference type="GO" id="GO:0016757">
    <property type="term" value="F:glycosyltransferase activity"/>
    <property type="evidence" value="ECO:0007669"/>
    <property type="project" value="InterPro"/>
</dbReference>
<organism evidence="3 4">
    <name type="scientific">Halobaculum gomorrense</name>
    <dbReference type="NCBI Taxonomy" id="43928"/>
    <lineage>
        <taxon>Archaea</taxon>
        <taxon>Methanobacteriati</taxon>
        <taxon>Methanobacteriota</taxon>
        <taxon>Stenosarchaea group</taxon>
        <taxon>Halobacteria</taxon>
        <taxon>Halobacteriales</taxon>
        <taxon>Haloferacaceae</taxon>
        <taxon>Halobaculum</taxon>
    </lineage>
</organism>
<dbReference type="STRING" id="43928.SAMN05443636_3190"/>
<reference evidence="3 4" key="1">
    <citation type="submission" date="2016-11" db="EMBL/GenBank/DDBJ databases">
        <authorList>
            <person name="Jaros S."/>
            <person name="Januszkiewicz K."/>
            <person name="Wedrychowicz H."/>
        </authorList>
    </citation>
    <scope>NUCLEOTIDE SEQUENCE [LARGE SCALE GENOMIC DNA]</scope>
    <source>
        <strain evidence="3 4">DSM 9297</strain>
    </source>
</reference>
<dbReference type="RefSeq" id="WP_073311406.1">
    <property type="nucleotide sequence ID" value="NZ_FQWV01000013.1"/>
</dbReference>
<dbReference type="SUPFAM" id="SSF53756">
    <property type="entry name" value="UDP-Glycosyltransferase/glycogen phosphorylase"/>
    <property type="match status" value="1"/>
</dbReference>
<name>A0A1M5UZR0_9EURY</name>
<dbReference type="InterPro" id="IPR028098">
    <property type="entry name" value="Glyco_trans_4-like_N"/>
</dbReference>
<proteinExistence type="predicted"/>
<dbReference type="PANTHER" id="PTHR45947">
    <property type="entry name" value="SULFOQUINOVOSYL TRANSFERASE SQD2"/>
    <property type="match status" value="1"/>
</dbReference>
<dbReference type="OrthoDB" id="132546at2157"/>
<dbReference type="InterPro" id="IPR001296">
    <property type="entry name" value="Glyco_trans_1"/>
</dbReference>
<feature type="domain" description="Glycosyl transferase family 1" evidence="1">
    <location>
        <begin position="215"/>
        <end position="378"/>
    </location>
</feature>
<keyword evidence="4" id="KW-1185">Reference proteome</keyword>
<sequence length="401" mass="43423">MNVLALTDYLGNVGGAELSAREILVGLAAHEEITSVTAVGGDLPGVDRLDFPGVDLAPVEISRYQENIPDLVSDSVLGRRLARTARQYVDDADVIHAHHQRSAFALTHLNTSTPTVATVRDFWPICPISIYSVNGRQCRGCDADLNACLQNQGWDGPESPAVKAYLRLKRRHNRGVLTEFDANIFIADHIRKTVSQSSAVADETNVIHNPVEVTFEGNPITTDHPRFVTASSLVDQKGIDVAIRAVGHLDEFQNAELVIFGDGPQRSSLESLAASVAPGQVDFRGRVDLQEVYQAMAGATATIFPSTWEEPFGRVTVESMSLGTPVVGSAVGGISEVIDDNKTGLLFPPGDDAVLADHLESLCKETEFAASLGQRAREASKRFTRESVASQHYSFYNSLVR</sequence>
<accession>A0A1M5UZR0</accession>
<dbReference type="EMBL" id="FQWV01000013">
    <property type="protein sequence ID" value="SHH68338.1"/>
    <property type="molecule type" value="Genomic_DNA"/>
</dbReference>
<dbReference type="AlphaFoldDB" id="A0A1M5UZR0"/>
<keyword evidence="3" id="KW-0808">Transferase</keyword>
<dbReference type="Pfam" id="PF00534">
    <property type="entry name" value="Glycos_transf_1"/>
    <property type="match status" value="1"/>
</dbReference>
<evidence type="ECO:0000313" key="3">
    <source>
        <dbReference type="EMBL" id="SHH68338.1"/>
    </source>
</evidence>
<gene>
    <name evidence="3" type="ORF">SAMN05443636_3190</name>
</gene>
<dbReference type="CDD" id="cd03801">
    <property type="entry name" value="GT4_PimA-like"/>
    <property type="match status" value="1"/>
</dbReference>
<protein>
    <submittedName>
        <fullName evidence="3">Glycosyltransferase involved in cell wall bisynthesis</fullName>
    </submittedName>
</protein>
<dbReference type="Proteomes" id="UP000184357">
    <property type="component" value="Unassembled WGS sequence"/>
</dbReference>
<dbReference type="PANTHER" id="PTHR45947:SF13">
    <property type="entry name" value="TRANSFERASE"/>
    <property type="match status" value="1"/>
</dbReference>
<evidence type="ECO:0000313" key="4">
    <source>
        <dbReference type="Proteomes" id="UP000184357"/>
    </source>
</evidence>
<dbReference type="Gene3D" id="3.40.50.2000">
    <property type="entry name" value="Glycogen Phosphorylase B"/>
    <property type="match status" value="2"/>
</dbReference>
<evidence type="ECO:0000259" key="1">
    <source>
        <dbReference type="Pfam" id="PF00534"/>
    </source>
</evidence>
<dbReference type="Pfam" id="PF13439">
    <property type="entry name" value="Glyco_transf_4"/>
    <property type="match status" value="1"/>
</dbReference>